<keyword evidence="4" id="KW-1185">Reference proteome</keyword>
<dbReference type="Proteomes" id="UP000679779">
    <property type="component" value="Unassembled WGS sequence"/>
</dbReference>
<gene>
    <name evidence="3" type="ORF">J2TS6_49200</name>
</gene>
<dbReference type="InterPro" id="IPR036291">
    <property type="entry name" value="NAD(P)-bd_dom_sf"/>
</dbReference>
<comment type="similarity">
    <text evidence="1">Belongs to the NAD(P)-dependent epimerase/dehydratase family.</text>
</comment>
<dbReference type="AlphaFoldDB" id="A0A919XL60"/>
<accession>A0A919XL60</accession>
<name>A0A919XL60_9BACL</name>
<evidence type="ECO:0000313" key="4">
    <source>
        <dbReference type="Proteomes" id="UP000679779"/>
    </source>
</evidence>
<dbReference type="EMBL" id="BORQ01000007">
    <property type="protein sequence ID" value="GIO33779.1"/>
    <property type="molecule type" value="Genomic_DNA"/>
</dbReference>
<sequence>MDERASLPKRVIMITGASGFTGGHACRYFAGLGMEVAGIVRQSKTLPAIDGVRYYCCDLMDKRRVEELVRAIAPDYVLHLGGKNSVPESWTNPLLYMETNVLPTLYLLNALRPLPACRVLVAGTKAVFRLTPPYRPPHPYSLSKSLQKAAVMSWSELFGQAIMLAEPSNLIGPGPSTGFCALLGRHIAAAERGEATGAFRISSRATRRDFLDVRDAVRAYGMMLEQGTPGGIYSVSSGKEHTLEEIATLFIHAAGTPVAVDWGSDEDSAKDEARQNAPGSGVPGWEPVIPLMTSISDILQYFRTGGGASI</sequence>
<dbReference type="SUPFAM" id="SSF51735">
    <property type="entry name" value="NAD(P)-binding Rossmann-fold domains"/>
    <property type="match status" value="1"/>
</dbReference>
<comment type="caution">
    <text evidence="3">The sequence shown here is derived from an EMBL/GenBank/DDBJ whole genome shotgun (WGS) entry which is preliminary data.</text>
</comment>
<dbReference type="Pfam" id="PF01370">
    <property type="entry name" value="Epimerase"/>
    <property type="match status" value="1"/>
</dbReference>
<evidence type="ECO:0000259" key="2">
    <source>
        <dbReference type="Pfam" id="PF01370"/>
    </source>
</evidence>
<dbReference type="RefSeq" id="WP_212958671.1">
    <property type="nucleotide sequence ID" value="NZ_BORQ01000007.1"/>
</dbReference>
<proteinExistence type="inferred from homology"/>
<organism evidence="3 4">
    <name type="scientific">Paenibacillus albilobatus</name>
    <dbReference type="NCBI Taxonomy" id="2716884"/>
    <lineage>
        <taxon>Bacteria</taxon>
        <taxon>Bacillati</taxon>
        <taxon>Bacillota</taxon>
        <taxon>Bacilli</taxon>
        <taxon>Bacillales</taxon>
        <taxon>Paenibacillaceae</taxon>
        <taxon>Paenibacillus</taxon>
    </lineage>
</organism>
<evidence type="ECO:0000313" key="3">
    <source>
        <dbReference type="EMBL" id="GIO33779.1"/>
    </source>
</evidence>
<feature type="domain" description="NAD-dependent epimerase/dehydratase" evidence="2">
    <location>
        <begin position="12"/>
        <end position="235"/>
    </location>
</feature>
<dbReference type="PANTHER" id="PTHR43000">
    <property type="entry name" value="DTDP-D-GLUCOSE 4,6-DEHYDRATASE-RELATED"/>
    <property type="match status" value="1"/>
</dbReference>
<reference evidence="3" key="1">
    <citation type="submission" date="2021-03" db="EMBL/GenBank/DDBJ databases">
        <title>Antimicrobial resistance genes in bacteria isolated from Japanese honey, and their potential for conferring macrolide and lincosamide resistance in the American foulbrood pathogen Paenibacillus larvae.</title>
        <authorList>
            <person name="Okamoto M."/>
            <person name="Kumagai M."/>
            <person name="Kanamori H."/>
            <person name="Takamatsu D."/>
        </authorList>
    </citation>
    <scope>NUCLEOTIDE SEQUENCE</scope>
    <source>
        <strain evidence="3">J2TS6</strain>
    </source>
</reference>
<dbReference type="InterPro" id="IPR001509">
    <property type="entry name" value="Epimerase_deHydtase"/>
</dbReference>
<dbReference type="Gene3D" id="3.90.25.10">
    <property type="entry name" value="UDP-galactose 4-epimerase, domain 1"/>
    <property type="match status" value="1"/>
</dbReference>
<protein>
    <submittedName>
        <fullName evidence="3">UDP-2-acetamido-2,6-dideoxy-hexulose 4-reductase</fullName>
    </submittedName>
</protein>
<evidence type="ECO:0000256" key="1">
    <source>
        <dbReference type="ARBA" id="ARBA00007637"/>
    </source>
</evidence>
<dbReference type="Gene3D" id="3.40.50.720">
    <property type="entry name" value="NAD(P)-binding Rossmann-like Domain"/>
    <property type="match status" value="1"/>
</dbReference>